<dbReference type="OrthoDB" id="4757095at2759"/>
<evidence type="ECO:0000313" key="3">
    <source>
        <dbReference type="Proteomes" id="UP001140560"/>
    </source>
</evidence>
<dbReference type="AlphaFoldDB" id="A0A9W9CPP5"/>
<evidence type="ECO:0000259" key="1">
    <source>
        <dbReference type="Pfam" id="PF24864"/>
    </source>
</evidence>
<evidence type="ECO:0000313" key="2">
    <source>
        <dbReference type="EMBL" id="KAJ4373892.1"/>
    </source>
</evidence>
<dbReference type="Proteomes" id="UP001140560">
    <property type="component" value="Unassembled WGS sequence"/>
</dbReference>
<accession>A0A9W9CPP5</accession>
<name>A0A9W9CPP5_9PLEO</name>
<feature type="domain" description="DUF7730" evidence="1">
    <location>
        <begin position="17"/>
        <end position="67"/>
    </location>
</feature>
<sequence length="229" mass="26365">MNSRTTKALPDDPNMYHVQTRSVLISKLPVEIRNIIWTYLPGSNTLHLFYDDANTLRSCKTETQELRSEKPGLCGYFETTKILYSTSTFELSDCWTHVSHLQWSIPVMFLIQISQVTVTVTELYASRGVINYPAWKILWMNMTILKSLTHLRVQIVTKDMENFVRATITAEELNKIENELLEYARVLEDVPGRRKAILEIVLVLPRSETESGSNVAKELTQNGWKITRA</sequence>
<dbReference type="EMBL" id="JAPEUY010000004">
    <property type="protein sequence ID" value="KAJ4373892.1"/>
    <property type="molecule type" value="Genomic_DNA"/>
</dbReference>
<keyword evidence="3" id="KW-1185">Reference proteome</keyword>
<reference evidence="2" key="1">
    <citation type="submission" date="2022-10" db="EMBL/GenBank/DDBJ databases">
        <title>Tapping the CABI collections for fungal endophytes: first genome assemblies for Collariella, Neodidymelliopsis, Ascochyta clinopodiicola, Didymella pomorum, Didymosphaeria variabile, Neocosmospora piperis and Neocucurbitaria cava.</title>
        <authorList>
            <person name="Hill R."/>
        </authorList>
    </citation>
    <scope>NUCLEOTIDE SEQUENCE</scope>
    <source>
        <strain evidence="2">IMI 356814</strain>
    </source>
</reference>
<comment type="caution">
    <text evidence="2">The sequence shown here is derived from an EMBL/GenBank/DDBJ whole genome shotgun (WGS) entry which is preliminary data.</text>
</comment>
<dbReference type="PANTHER" id="PTHR38790">
    <property type="entry name" value="2EXR DOMAIN-CONTAINING PROTEIN-RELATED"/>
    <property type="match status" value="1"/>
</dbReference>
<protein>
    <recommendedName>
        <fullName evidence="1">DUF7730 domain-containing protein</fullName>
    </recommendedName>
</protein>
<dbReference type="InterPro" id="IPR056632">
    <property type="entry name" value="DUF7730"/>
</dbReference>
<dbReference type="Pfam" id="PF24864">
    <property type="entry name" value="DUF7730"/>
    <property type="match status" value="1"/>
</dbReference>
<organism evidence="2 3">
    <name type="scientific">Neocucurbitaria cava</name>
    <dbReference type="NCBI Taxonomy" id="798079"/>
    <lineage>
        <taxon>Eukaryota</taxon>
        <taxon>Fungi</taxon>
        <taxon>Dikarya</taxon>
        <taxon>Ascomycota</taxon>
        <taxon>Pezizomycotina</taxon>
        <taxon>Dothideomycetes</taxon>
        <taxon>Pleosporomycetidae</taxon>
        <taxon>Pleosporales</taxon>
        <taxon>Pleosporineae</taxon>
        <taxon>Cucurbitariaceae</taxon>
        <taxon>Neocucurbitaria</taxon>
    </lineage>
</organism>
<proteinExistence type="predicted"/>
<gene>
    <name evidence="2" type="ORF">N0V83_002631</name>
</gene>